<feature type="active site" evidence="5">
    <location>
        <position position="18"/>
    </location>
</feature>
<keyword evidence="10" id="KW-1185">Reference proteome</keyword>
<dbReference type="InterPro" id="IPR020456">
    <property type="entry name" value="Acylphosphatase"/>
</dbReference>
<dbReference type="PROSITE" id="PS51160">
    <property type="entry name" value="ACYLPHOSPHATASE_3"/>
    <property type="match status" value="1"/>
</dbReference>
<evidence type="ECO:0000256" key="4">
    <source>
        <dbReference type="ARBA" id="ARBA00047645"/>
    </source>
</evidence>
<organism evidence="9 10">
    <name type="scientific">Tindallia californiensis</name>
    <dbReference type="NCBI Taxonomy" id="159292"/>
    <lineage>
        <taxon>Bacteria</taxon>
        <taxon>Bacillati</taxon>
        <taxon>Bacillota</taxon>
        <taxon>Clostridia</taxon>
        <taxon>Peptostreptococcales</taxon>
        <taxon>Tindalliaceae</taxon>
        <taxon>Tindallia</taxon>
    </lineage>
</organism>
<sequence>MPALHMIVRGTVQGVAFRYSTRERALDLNLEGWVRNRKDGSVEIFVQGDKEQVNLMKSWVKTGPSQAVIEDLTVSPQKRDESIHGFIVRATC</sequence>
<evidence type="ECO:0000313" key="9">
    <source>
        <dbReference type="EMBL" id="SDY41499.1"/>
    </source>
</evidence>
<dbReference type="Proteomes" id="UP000199230">
    <property type="component" value="Unassembled WGS sequence"/>
</dbReference>
<dbReference type="Pfam" id="PF00708">
    <property type="entry name" value="Acylphosphatase"/>
    <property type="match status" value="1"/>
</dbReference>
<evidence type="ECO:0000256" key="3">
    <source>
        <dbReference type="ARBA" id="ARBA00015991"/>
    </source>
</evidence>
<dbReference type="PROSITE" id="PS00151">
    <property type="entry name" value="ACYLPHOSPHATASE_2"/>
    <property type="match status" value="1"/>
</dbReference>
<dbReference type="EMBL" id="FNPV01000002">
    <property type="protein sequence ID" value="SDY41499.1"/>
    <property type="molecule type" value="Genomic_DNA"/>
</dbReference>
<dbReference type="OrthoDB" id="9808093at2"/>
<dbReference type="Gene3D" id="3.30.70.100">
    <property type="match status" value="1"/>
</dbReference>
<evidence type="ECO:0000256" key="2">
    <source>
        <dbReference type="ARBA" id="ARBA00012150"/>
    </source>
</evidence>
<dbReference type="STRING" id="159292.SAMN05192546_10249"/>
<name>A0A1H3JPH3_9FIRM</name>
<reference evidence="9 10" key="1">
    <citation type="submission" date="2016-10" db="EMBL/GenBank/DDBJ databases">
        <authorList>
            <person name="de Groot N.N."/>
        </authorList>
    </citation>
    <scope>NUCLEOTIDE SEQUENCE [LARGE SCALE GENOMIC DNA]</scope>
    <source>
        <strain evidence="9 10">APO</strain>
    </source>
</reference>
<gene>
    <name evidence="9" type="ORF">SAMN05192546_10249</name>
</gene>
<feature type="active site" evidence="5">
    <location>
        <position position="36"/>
    </location>
</feature>
<comment type="similarity">
    <text evidence="1 7">Belongs to the acylphosphatase family.</text>
</comment>
<evidence type="ECO:0000256" key="5">
    <source>
        <dbReference type="PROSITE-ProRule" id="PRU00520"/>
    </source>
</evidence>
<dbReference type="GO" id="GO:0003998">
    <property type="term" value="F:acylphosphatase activity"/>
    <property type="evidence" value="ECO:0007669"/>
    <property type="project" value="UniProtKB-EC"/>
</dbReference>
<dbReference type="RefSeq" id="WP_093310705.1">
    <property type="nucleotide sequence ID" value="NZ_FNPV01000002.1"/>
</dbReference>
<dbReference type="PROSITE" id="PS00150">
    <property type="entry name" value="ACYLPHOSPHATASE_1"/>
    <property type="match status" value="1"/>
</dbReference>
<dbReference type="PANTHER" id="PTHR47268">
    <property type="entry name" value="ACYLPHOSPHATASE"/>
    <property type="match status" value="1"/>
</dbReference>
<dbReference type="InterPro" id="IPR001792">
    <property type="entry name" value="Acylphosphatase-like_dom"/>
</dbReference>
<dbReference type="AlphaFoldDB" id="A0A1H3JPH3"/>
<protein>
    <recommendedName>
        <fullName evidence="3 5">Acylphosphatase</fullName>
        <ecNumber evidence="2 5">3.6.1.7</ecNumber>
    </recommendedName>
</protein>
<proteinExistence type="inferred from homology"/>
<evidence type="ECO:0000313" key="10">
    <source>
        <dbReference type="Proteomes" id="UP000199230"/>
    </source>
</evidence>
<evidence type="ECO:0000256" key="7">
    <source>
        <dbReference type="RuleBase" id="RU004168"/>
    </source>
</evidence>
<dbReference type="SUPFAM" id="SSF54975">
    <property type="entry name" value="Acylphosphatase/BLUF domain-like"/>
    <property type="match status" value="1"/>
</dbReference>
<dbReference type="InterPro" id="IPR017968">
    <property type="entry name" value="Acylphosphatase_CS"/>
</dbReference>
<evidence type="ECO:0000256" key="6">
    <source>
        <dbReference type="RuleBase" id="RU000553"/>
    </source>
</evidence>
<accession>A0A1H3JPH3</accession>
<comment type="catalytic activity">
    <reaction evidence="4 5 6">
        <text>an acyl phosphate + H2O = a carboxylate + phosphate + H(+)</text>
        <dbReference type="Rhea" id="RHEA:14965"/>
        <dbReference type="ChEBI" id="CHEBI:15377"/>
        <dbReference type="ChEBI" id="CHEBI:15378"/>
        <dbReference type="ChEBI" id="CHEBI:29067"/>
        <dbReference type="ChEBI" id="CHEBI:43474"/>
        <dbReference type="ChEBI" id="CHEBI:59918"/>
        <dbReference type="EC" id="3.6.1.7"/>
    </reaction>
</comment>
<feature type="domain" description="Acylphosphatase-like" evidence="8">
    <location>
        <begin position="3"/>
        <end position="90"/>
    </location>
</feature>
<dbReference type="EC" id="3.6.1.7" evidence="2 5"/>
<dbReference type="PANTHER" id="PTHR47268:SF4">
    <property type="entry name" value="ACYLPHOSPHATASE"/>
    <property type="match status" value="1"/>
</dbReference>
<evidence type="ECO:0000256" key="1">
    <source>
        <dbReference type="ARBA" id="ARBA00005614"/>
    </source>
</evidence>
<keyword evidence="5 6" id="KW-0378">Hydrolase</keyword>
<evidence type="ECO:0000259" key="8">
    <source>
        <dbReference type="PROSITE" id="PS51160"/>
    </source>
</evidence>
<dbReference type="InterPro" id="IPR036046">
    <property type="entry name" value="Acylphosphatase-like_dom_sf"/>
</dbReference>